<reference evidence="2 3" key="1">
    <citation type="submission" date="2020-08" db="EMBL/GenBank/DDBJ databases">
        <title>Genomic Encyclopedia of Type Strains, Phase IV (KMG-IV): sequencing the most valuable type-strain genomes for metagenomic binning, comparative biology and taxonomic classification.</title>
        <authorList>
            <person name="Goeker M."/>
        </authorList>
    </citation>
    <scope>NUCLEOTIDE SEQUENCE [LARGE SCALE GENOMIC DNA]</scope>
    <source>
        <strain evidence="2 3">DSM 44197</strain>
    </source>
</reference>
<keyword evidence="3" id="KW-1185">Reference proteome</keyword>
<evidence type="ECO:0000313" key="2">
    <source>
        <dbReference type="EMBL" id="MBA8957142.1"/>
    </source>
</evidence>
<dbReference type="PANTHER" id="PTHR36933:SF1">
    <property type="entry name" value="SLL0788 PROTEIN"/>
    <property type="match status" value="1"/>
</dbReference>
<comment type="caution">
    <text evidence="2">The sequence shown here is derived from an EMBL/GenBank/DDBJ whole genome shotgun (WGS) entry which is preliminary data.</text>
</comment>
<dbReference type="PANTHER" id="PTHR36933">
    <property type="entry name" value="SLL0788 PROTEIN"/>
    <property type="match status" value="1"/>
</dbReference>
<dbReference type="RefSeq" id="WP_182848989.1">
    <property type="nucleotide sequence ID" value="NZ_BAAALP010000019.1"/>
</dbReference>
<evidence type="ECO:0000313" key="3">
    <source>
        <dbReference type="Proteomes" id="UP000572680"/>
    </source>
</evidence>
<protein>
    <submittedName>
        <fullName evidence="2">Uncharacterized protein (DUF305 family)</fullName>
    </submittedName>
</protein>
<dbReference type="AlphaFoldDB" id="A0A7W3LZM8"/>
<dbReference type="InterPro" id="IPR012347">
    <property type="entry name" value="Ferritin-like"/>
</dbReference>
<dbReference type="InterPro" id="IPR005183">
    <property type="entry name" value="DUF305_CopM-like"/>
</dbReference>
<dbReference type="Proteomes" id="UP000572680">
    <property type="component" value="Unassembled WGS sequence"/>
</dbReference>
<dbReference type="Pfam" id="PF03713">
    <property type="entry name" value="DUF305"/>
    <property type="match status" value="1"/>
</dbReference>
<feature type="domain" description="DUF305" evidence="1">
    <location>
        <begin position="49"/>
        <end position="200"/>
    </location>
</feature>
<proteinExistence type="predicted"/>
<sequence length="202" mass="21606">MNGKLAAVLTAVAIGTAACGGGGGTARDAHSPSSAPAATQAAGKYNAQDVMFAQMMIPHHRQAVEMSDIVLKGSTDPEIRKLAEQIRKAQGPEIETMTGWLREWGAPLPDDRAPATGHGGHEGHGGMAGMMTAAQMAEFRRLKGRELDRRFLTMMIEHHEGAVTMAKDEQAKGSHPAAKTMAGEIVRTQQQEITEMRGLLKR</sequence>
<organism evidence="2 3">
    <name type="scientific">Actinomadura namibiensis</name>
    <dbReference type="NCBI Taxonomy" id="182080"/>
    <lineage>
        <taxon>Bacteria</taxon>
        <taxon>Bacillati</taxon>
        <taxon>Actinomycetota</taxon>
        <taxon>Actinomycetes</taxon>
        <taxon>Streptosporangiales</taxon>
        <taxon>Thermomonosporaceae</taxon>
        <taxon>Actinomadura</taxon>
    </lineage>
</organism>
<dbReference type="EMBL" id="JACJIA010000020">
    <property type="protein sequence ID" value="MBA8957142.1"/>
    <property type="molecule type" value="Genomic_DNA"/>
</dbReference>
<accession>A0A7W3LZM8</accession>
<dbReference type="PROSITE" id="PS51257">
    <property type="entry name" value="PROKAR_LIPOPROTEIN"/>
    <property type="match status" value="1"/>
</dbReference>
<name>A0A7W3LZM8_ACTNM</name>
<dbReference type="Gene3D" id="1.20.1260.10">
    <property type="match status" value="1"/>
</dbReference>
<gene>
    <name evidence="2" type="ORF">HNR61_008833</name>
</gene>
<evidence type="ECO:0000259" key="1">
    <source>
        <dbReference type="Pfam" id="PF03713"/>
    </source>
</evidence>